<sequence length="138" mass="15086">IINVFTIVYKSKGYVGAIKSCAEASMMKAIDEIKSTSEYESDGECVITDTRHDSTANAYHTTVPCFSGSMHKIVGSVTHSRKEHTCAQTRELACTKEVLPLVISKGLNVTEVAHDNSPPVTSYIVEELKLKHSLTHGM</sequence>
<organism evidence="1">
    <name type="scientific">Amphimedon queenslandica</name>
    <name type="common">Sponge</name>
    <dbReference type="NCBI Taxonomy" id="400682"/>
    <lineage>
        <taxon>Eukaryota</taxon>
        <taxon>Metazoa</taxon>
        <taxon>Porifera</taxon>
        <taxon>Demospongiae</taxon>
        <taxon>Heteroscleromorpha</taxon>
        <taxon>Haplosclerida</taxon>
        <taxon>Niphatidae</taxon>
        <taxon>Amphimedon</taxon>
    </lineage>
</organism>
<dbReference type="EnsemblMetazoa" id="Aqu2.1.27946_001">
    <property type="protein sequence ID" value="Aqu2.1.27946_001"/>
    <property type="gene ID" value="Aqu2.1.27946"/>
</dbReference>
<protein>
    <submittedName>
        <fullName evidence="1">Uncharacterized protein</fullName>
    </submittedName>
</protein>
<name>A0A1X7UJV8_AMPQE</name>
<dbReference type="AlphaFoldDB" id="A0A1X7UJV8"/>
<reference evidence="1" key="1">
    <citation type="submission" date="2017-05" db="UniProtKB">
        <authorList>
            <consortium name="EnsemblMetazoa"/>
        </authorList>
    </citation>
    <scope>IDENTIFICATION</scope>
</reference>
<evidence type="ECO:0000313" key="1">
    <source>
        <dbReference type="EnsemblMetazoa" id="Aqu2.1.27946_001"/>
    </source>
</evidence>
<dbReference type="OrthoDB" id="5977315at2759"/>
<dbReference type="InParanoid" id="A0A1X7UJV8"/>
<proteinExistence type="predicted"/>
<accession>A0A1X7UJV8</accession>